<keyword evidence="1" id="KW-0813">Transport</keyword>
<organism evidence="2">
    <name type="scientific">Pseudomonas marvdashtae</name>
    <dbReference type="NCBI Taxonomy" id="2745500"/>
    <lineage>
        <taxon>Bacteria</taxon>
        <taxon>Pseudomonadati</taxon>
        <taxon>Pseudomonadota</taxon>
        <taxon>Gammaproteobacteria</taxon>
        <taxon>Pseudomonadales</taxon>
        <taxon>Pseudomonadaceae</taxon>
        <taxon>Pseudomonas</taxon>
    </lineage>
</organism>
<sequence length="292" mass="33113">MANSVEIENDKYKLLGFERNKKLAIIMVMTTGKVIKVKLNELVGSEIVDNLNKVEIKDIYRKFYSGGSAVTAYEVSDRHERSWMAYVVLNLMLFGLYIFTNVAAAKLVHIELFDIVVTPGLFLYPLTFLIVDLLNEFYGLRLARKAILLAFVSNAFILALLSFTNWLPGLTGWKLDAHYGEVVTHVSAALIASSVSFLFSEYVNSYLLSKIKRLTNSRFLFLRVFVSTFFAVILDSFIFCFIAFYGKMGNAELLSIIYVQIAIKICFALFNILPAYGARSLFKRYITNVQPA</sequence>
<feature type="transmembrane region" description="Helical" evidence="1">
    <location>
        <begin position="257"/>
        <end position="276"/>
    </location>
</feature>
<protein>
    <recommendedName>
        <fullName evidence="1">Probable queuosine precursor transporter</fullName>
        <shortName evidence="1">Q precursor transporter</shortName>
    </recommendedName>
</protein>
<feature type="transmembrane region" description="Helical" evidence="1">
    <location>
        <begin position="112"/>
        <end position="134"/>
    </location>
</feature>
<dbReference type="AlphaFoldDB" id="A0A923FRH9"/>
<dbReference type="Proteomes" id="UP000659438">
    <property type="component" value="Unassembled WGS sequence"/>
</dbReference>
<gene>
    <name evidence="3" type="ORF">HU742_025845</name>
    <name evidence="2" type="ORF">HU742_19795</name>
</gene>
<feature type="transmembrane region" description="Helical" evidence="1">
    <location>
        <begin position="83"/>
        <end position="100"/>
    </location>
</feature>
<evidence type="ECO:0000313" key="3">
    <source>
        <dbReference type="EMBL" id="MBV4554578.1"/>
    </source>
</evidence>
<comment type="function">
    <text evidence="1">Involved in the import of queuosine (Q) precursors, required for Q precursor salvage.</text>
</comment>
<dbReference type="Pfam" id="PF02592">
    <property type="entry name" value="Vut_1"/>
    <property type="match status" value="1"/>
</dbReference>
<dbReference type="PANTHER" id="PTHR34300">
    <property type="entry name" value="QUEUOSINE PRECURSOR TRANSPORTER-RELATED"/>
    <property type="match status" value="1"/>
</dbReference>
<keyword evidence="1" id="KW-0997">Cell inner membrane</keyword>
<feature type="transmembrane region" description="Helical" evidence="1">
    <location>
        <begin position="187"/>
        <end position="208"/>
    </location>
</feature>
<feature type="transmembrane region" description="Helical" evidence="1">
    <location>
        <begin position="146"/>
        <end position="167"/>
    </location>
</feature>
<dbReference type="NCBIfam" id="TIGR00697">
    <property type="entry name" value="queuosine precursor transporter"/>
    <property type="match status" value="1"/>
</dbReference>
<reference evidence="3" key="3">
    <citation type="submission" date="2021-06" db="EMBL/GenBank/DDBJ databases">
        <title>Updating the genus Pseudomonas: Description of 43 new species and partition of the Pseudomonas putida group.</title>
        <authorList>
            <person name="Girard L."/>
            <person name="Lood C."/>
            <person name="Vandamme P."/>
            <person name="Rokni-Zadeh H."/>
            <person name="Van Noort V."/>
            <person name="Hofte M."/>
            <person name="Lavigne R."/>
            <person name="De Mot R."/>
        </authorList>
    </citation>
    <scope>NUCLEOTIDE SEQUENCE</scope>
    <source>
        <strain evidence="3">SWRI102</strain>
    </source>
</reference>
<dbReference type="PANTHER" id="PTHR34300:SF2">
    <property type="entry name" value="QUEUOSINE PRECURSOR TRANSPORTER-RELATED"/>
    <property type="match status" value="1"/>
</dbReference>
<keyword evidence="1" id="KW-1133">Transmembrane helix</keyword>
<keyword evidence="1" id="KW-0472">Membrane</keyword>
<reference evidence="2" key="2">
    <citation type="submission" date="2020-07" db="EMBL/GenBank/DDBJ databases">
        <authorList>
            <person name="Lood C."/>
            <person name="Girard L."/>
        </authorList>
    </citation>
    <scope>NUCLEOTIDE SEQUENCE</scope>
    <source>
        <strain evidence="2">SWRI102</strain>
    </source>
</reference>
<feature type="transmembrane region" description="Helical" evidence="1">
    <location>
        <begin position="220"/>
        <end position="245"/>
    </location>
</feature>
<name>A0A923FRH9_9PSED</name>
<dbReference type="EMBL" id="JABWQX010000008">
    <property type="protein sequence ID" value="MBC3397461.1"/>
    <property type="molecule type" value="Genomic_DNA"/>
</dbReference>
<evidence type="ECO:0000313" key="4">
    <source>
        <dbReference type="Proteomes" id="UP000659438"/>
    </source>
</evidence>
<keyword evidence="4" id="KW-1185">Reference proteome</keyword>
<dbReference type="InterPro" id="IPR003744">
    <property type="entry name" value="YhhQ"/>
</dbReference>
<dbReference type="GO" id="GO:0022857">
    <property type="term" value="F:transmembrane transporter activity"/>
    <property type="evidence" value="ECO:0007669"/>
    <property type="project" value="UniProtKB-UniRule"/>
</dbReference>
<dbReference type="HAMAP" id="MF_02088">
    <property type="entry name" value="Q_prec_transport"/>
    <property type="match status" value="1"/>
</dbReference>
<keyword evidence="1" id="KW-0812">Transmembrane</keyword>
<evidence type="ECO:0000313" key="2">
    <source>
        <dbReference type="EMBL" id="MBC3397461.1"/>
    </source>
</evidence>
<comment type="caution">
    <text evidence="2">The sequence shown here is derived from an EMBL/GenBank/DDBJ whole genome shotgun (WGS) entry which is preliminary data.</text>
</comment>
<dbReference type="RefSeq" id="WP_186639697.1">
    <property type="nucleotide sequence ID" value="NZ_JABWQX020000008.1"/>
</dbReference>
<comment type="similarity">
    <text evidence="1">Belongs to the vitamin uptake transporter (VUT/ECF) (TC 2.A.88) family. Q precursor transporter subfamily.</text>
</comment>
<dbReference type="GO" id="GO:0005886">
    <property type="term" value="C:plasma membrane"/>
    <property type="evidence" value="ECO:0007669"/>
    <property type="project" value="UniProtKB-SubCell"/>
</dbReference>
<dbReference type="EMBL" id="JABWQX020000008">
    <property type="protein sequence ID" value="MBV4554578.1"/>
    <property type="molecule type" value="Genomic_DNA"/>
</dbReference>
<proteinExistence type="inferred from homology"/>
<accession>A0A923FRH9</accession>
<reference evidence="2 4" key="1">
    <citation type="journal article" date="2020" name="Microorganisms">
        <title>Reliable Identification of Environmental Pseudomonas Isolates Using the rpoD Gene.</title>
        <authorList>
            <consortium name="The Broad Institute Genome Sequencing Platform"/>
            <person name="Girard L."/>
            <person name="Lood C."/>
            <person name="Rokni-Zadeh H."/>
            <person name="van Noort V."/>
            <person name="Lavigne R."/>
            <person name="De Mot R."/>
        </authorList>
    </citation>
    <scope>NUCLEOTIDE SEQUENCE</scope>
    <source>
        <strain evidence="2 4">SWRI102</strain>
    </source>
</reference>
<comment type="subcellular location">
    <subcellularLocation>
        <location evidence="1">Cell inner membrane</location>
        <topology evidence="1">Multi-pass membrane protein</topology>
    </subcellularLocation>
</comment>
<keyword evidence="1" id="KW-1003">Cell membrane</keyword>
<evidence type="ECO:0000256" key="1">
    <source>
        <dbReference type="HAMAP-Rule" id="MF_02088"/>
    </source>
</evidence>